<dbReference type="EC" id="3.5.2.2" evidence="1"/>
<accession>A0A3B0VZN6</accession>
<sequence>MSIIIKNGTVLTASQSYQADVYCDDGVIKAIGKDLDIPSGAEVIDASGQLVMPGGIDPHTHMQLPFMGTVASEDFFTGTAAG</sequence>
<dbReference type="InterPro" id="IPR050378">
    <property type="entry name" value="Metallo-dep_Hydrolases_sf"/>
</dbReference>
<dbReference type="AlphaFoldDB" id="A0A3B0VZN6"/>
<dbReference type="Gene3D" id="3.20.20.140">
    <property type="entry name" value="Metal-dependent hydrolases"/>
    <property type="match status" value="1"/>
</dbReference>
<proteinExistence type="predicted"/>
<dbReference type="Gene3D" id="2.30.40.10">
    <property type="entry name" value="Urease, subunit C, domain 1"/>
    <property type="match status" value="1"/>
</dbReference>
<evidence type="ECO:0000313" key="1">
    <source>
        <dbReference type="EMBL" id="VAW36834.1"/>
    </source>
</evidence>
<name>A0A3B0VZN6_9ZZZZ</name>
<dbReference type="EMBL" id="UOEW01000152">
    <property type="protein sequence ID" value="VAW36834.1"/>
    <property type="molecule type" value="Genomic_DNA"/>
</dbReference>
<dbReference type="PANTHER" id="PTHR11647">
    <property type="entry name" value="HYDRANTOINASE/DIHYDROPYRIMIDINASE FAMILY MEMBER"/>
    <property type="match status" value="1"/>
</dbReference>
<reference evidence="1" key="1">
    <citation type="submission" date="2018-06" db="EMBL/GenBank/DDBJ databases">
        <authorList>
            <person name="Zhirakovskaya E."/>
        </authorList>
    </citation>
    <scope>NUCLEOTIDE SEQUENCE</scope>
</reference>
<dbReference type="GO" id="GO:0004157">
    <property type="term" value="F:dihydropyrimidinase activity"/>
    <property type="evidence" value="ECO:0007669"/>
    <property type="project" value="UniProtKB-EC"/>
</dbReference>
<gene>
    <name evidence="1" type="ORF">MNBD_GAMMA01-2193</name>
</gene>
<organism evidence="1">
    <name type="scientific">hydrothermal vent metagenome</name>
    <dbReference type="NCBI Taxonomy" id="652676"/>
    <lineage>
        <taxon>unclassified sequences</taxon>
        <taxon>metagenomes</taxon>
        <taxon>ecological metagenomes</taxon>
    </lineage>
</organism>
<dbReference type="SUPFAM" id="SSF51338">
    <property type="entry name" value="Composite domain of metallo-dependent hydrolases"/>
    <property type="match status" value="1"/>
</dbReference>
<dbReference type="PANTHER" id="PTHR11647:SF1">
    <property type="entry name" value="COLLAPSIN RESPONSE MEDIATOR PROTEIN"/>
    <property type="match status" value="1"/>
</dbReference>
<feature type="non-terminal residue" evidence="1">
    <location>
        <position position="82"/>
    </location>
</feature>
<dbReference type="GO" id="GO:0005829">
    <property type="term" value="C:cytosol"/>
    <property type="evidence" value="ECO:0007669"/>
    <property type="project" value="TreeGrafter"/>
</dbReference>
<dbReference type="InterPro" id="IPR011059">
    <property type="entry name" value="Metal-dep_hydrolase_composite"/>
</dbReference>
<protein>
    <submittedName>
        <fullName evidence="1">Dihydropyrimidinase @ D-hydantoinase</fullName>
        <ecNumber evidence="1">3.5.2.2</ecNumber>
    </submittedName>
</protein>
<keyword evidence="1" id="KW-0378">Hydrolase</keyword>